<dbReference type="AlphaFoldDB" id="A0A426TZR6"/>
<evidence type="ECO:0000256" key="1">
    <source>
        <dbReference type="ARBA" id="ARBA00022729"/>
    </source>
</evidence>
<dbReference type="SUPFAM" id="SSF53850">
    <property type="entry name" value="Periplasmic binding protein-like II"/>
    <property type="match status" value="1"/>
</dbReference>
<evidence type="ECO:0000313" key="4">
    <source>
        <dbReference type="Proteomes" id="UP000280307"/>
    </source>
</evidence>
<dbReference type="PANTHER" id="PTHR30570">
    <property type="entry name" value="PERIPLASMIC PHOSPHATE BINDING COMPONENT OF PHOSPHATE ABC TRANSPORTER"/>
    <property type="match status" value="1"/>
</dbReference>
<dbReference type="Proteomes" id="UP000280307">
    <property type="component" value="Unassembled WGS sequence"/>
</dbReference>
<feature type="domain" description="PBP" evidence="2">
    <location>
        <begin position="48"/>
        <end position="310"/>
    </location>
</feature>
<sequence length="341" mass="36065">MLGVPKILPEDAIMTTHYQWRYALVLLMLLVVACGQAAQPTPGAGPDAKTPVTIRVSGAFALFPMMAVWAEAYSQQHPHVTFDLQGGGAGKGMADMLTGVADMAMLSRAPRQEELDQGAFLMPAAIDAVVATVNANNPALERLLATGLTPEKAAALWLREEVATWGALVGSDDTARITVYTRSDSSGAAEVWSLFMGGTGQEDLQGIAVNGDPGLAEAVRQDVHGIGFNNIVFAYSMATGQQIEGLRVVPLDLNGDGTITADEDFYADRLLLHDAVAAHQYPHPPARLLYLVTKGPPAPEIAAFYRWMLTEGQSLVDAAGFVGLNPASVEAGLGLLPLSDE</sequence>
<protein>
    <submittedName>
        <fullName evidence="3">Phosphate ABC transporter substrate-binding protein</fullName>
    </submittedName>
</protein>
<accession>A0A426TZR6</accession>
<dbReference type="EMBL" id="RSAS01000430">
    <property type="protein sequence ID" value="RRR71754.1"/>
    <property type="molecule type" value="Genomic_DNA"/>
</dbReference>
<name>A0A426TZR6_9CHLR</name>
<gene>
    <name evidence="3" type="ORF">EI684_11060</name>
</gene>
<evidence type="ECO:0000313" key="3">
    <source>
        <dbReference type="EMBL" id="RRR71754.1"/>
    </source>
</evidence>
<reference evidence="3 4" key="1">
    <citation type="submission" date="2018-12" db="EMBL/GenBank/DDBJ databases">
        <title>Genome Sequence of Candidatus Viridilinea halotolerans isolated from saline sulfide-rich spring.</title>
        <authorList>
            <person name="Grouzdev D.S."/>
            <person name="Burganskaya E.I."/>
            <person name="Krutkina M.S."/>
            <person name="Sukhacheva M.V."/>
            <person name="Gorlenko V.M."/>
        </authorList>
    </citation>
    <scope>NUCLEOTIDE SEQUENCE [LARGE SCALE GENOMIC DNA]</scope>
    <source>
        <strain evidence="3">Chok-6</strain>
    </source>
</reference>
<dbReference type="PANTHER" id="PTHR30570:SF1">
    <property type="entry name" value="PHOSPHATE-BINDING PROTEIN PSTS"/>
    <property type="match status" value="1"/>
</dbReference>
<comment type="caution">
    <text evidence="3">The sequence shown here is derived from an EMBL/GenBank/DDBJ whole genome shotgun (WGS) entry which is preliminary data.</text>
</comment>
<organism evidence="3 4">
    <name type="scientific">Candidatus Viridilinea halotolerans</name>
    <dbReference type="NCBI Taxonomy" id="2491704"/>
    <lineage>
        <taxon>Bacteria</taxon>
        <taxon>Bacillati</taxon>
        <taxon>Chloroflexota</taxon>
        <taxon>Chloroflexia</taxon>
        <taxon>Chloroflexales</taxon>
        <taxon>Chloroflexineae</taxon>
        <taxon>Oscillochloridaceae</taxon>
        <taxon>Candidatus Viridilinea</taxon>
    </lineage>
</organism>
<proteinExistence type="predicted"/>
<evidence type="ECO:0000259" key="2">
    <source>
        <dbReference type="Pfam" id="PF12849"/>
    </source>
</evidence>
<keyword evidence="1" id="KW-0732">Signal</keyword>
<dbReference type="PROSITE" id="PS51257">
    <property type="entry name" value="PROKAR_LIPOPROTEIN"/>
    <property type="match status" value="1"/>
</dbReference>
<dbReference type="InterPro" id="IPR024370">
    <property type="entry name" value="PBP_domain"/>
</dbReference>
<dbReference type="InterPro" id="IPR050811">
    <property type="entry name" value="Phosphate_ABC_transporter"/>
</dbReference>
<dbReference type="Gene3D" id="3.40.190.10">
    <property type="entry name" value="Periplasmic binding protein-like II"/>
    <property type="match status" value="2"/>
</dbReference>
<dbReference type="Pfam" id="PF12849">
    <property type="entry name" value="PBP_like_2"/>
    <property type="match status" value="1"/>
</dbReference>